<dbReference type="SUPFAM" id="SSF48403">
    <property type="entry name" value="Ankyrin repeat"/>
    <property type="match status" value="1"/>
</dbReference>
<comment type="caution">
    <text evidence="1">The sequence shown here is derived from an EMBL/GenBank/DDBJ whole genome shotgun (WGS) entry which is preliminary data.</text>
</comment>
<accession>A0AAN7PUH0</accession>
<sequence length="184" mass="20066">MEATSSIQSSQPSGKKEIQVCAKPLTHLSELFSLKLSAKPIPAGYHEAAVWGNFYCSRIWESPLLQGSKDNDVQAIQKLLACKACGTHQRGAVWETALHVAALYGNVDAAQALMEATLELVNEVMTSELGDYSSHCCGERNHQFGEGNNGKGSLMSRILGPLDKFSDTTVTIIYFGIYLWAKLL</sequence>
<organism evidence="1 2">
    <name type="scientific">Mycteria americana</name>
    <name type="common">Wood stork</name>
    <dbReference type="NCBI Taxonomy" id="33587"/>
    <lineage>
        <taxon>Eukaryota</taxon>
        <taxon>Metazoa</taxon>
        <taxon>Chordata</taxon>
        <taxon>Craniata</taxon>
        <taxon>Vertebrata</taxon>
        <taxon>Euteleostomi</taxon>
        <taxon>Archelosauria</taxon>
        <taxon>Archosauria</taxon>
        <taxon>Dinosauria</taxon>
        <taxon>Saurischia</taxon>
        <taxon>Theropoda</taxon>
        <taxon>Coelurosauria</taxon>
        <taxon>Aves</taxon>
        <taxon>Neognathae</taxon>
        <taxon>Neoaves</taxon>
        <taxon>Aequornithes</taxon>
        <taxon>Ciconiiformes</taxon>
        <taxon>Ciconiidae</taxon>
        <taxon>Mycteria</taxon>
    </lineage>
</organism>
<protein>
    <submittedName>
        <fullName evidence="1">Uncharacterized protein</fullName>
    </submittedName>
</protein>
<dbReference type="GO" id="GO:0005262">
    <property type="term" value="F:calcium channel activity"/>
    <property type="evidence" value="ECO:0007669"/>
    <property type="project" value="InterPro"/>
</dbReference>
<dbReference type="PRINTS" id="PR01765">
    <property type="entry name" value="ECACCHANNEL"/>
</dbReference>
<name>A0AAN7PUH0_MYCAM</name>
<dbReference type="InterPro" id="IPR036770">
    <property type="entry name" value="Ankyrin_rpt-contain_sf"/>
</dbReference>
<dbReference type="GO" id="GO:0016020">
    <property type="term" value="C:membrane"/>
    <property type="evidence" value="ECO:0007669"/>
    <property type="project" value="InterPro"/>
</dbReference>
<reference evidence="1 2" key="1">
    <citation type="journal article" date="2023" name="J. Hered.">
        <title>Chromosome-level genome of the wood stork (Mycteria americana) provides insight into avian chromosome evolution.</title>
        <authorList>
            <person name="Flamio R. Jr."/>
            <person name="Ramstad K.M."/>
        </authorList>
    </citation>
    <scope>NUCLEOTIDE SEQUENCE [LARGE SCALE GENOMIC DNA]</scope>
    <source>
        <strain evidence="1">JAX WOST 10</strain>
    </source>
</reference>
<evidence type="ECO:0000313" key="1">
    <source>
        <dbReference type="EMBL" id="KAK4828606.1"/>
    </source>
</evidence>
<proteinExistence type="predicted"/>
<dbReference type="InterPro" id="IPR008344">
    <property type="entry name" value="TRPV5/TRPV6"/>
</dbReference>
<dbReference type="EMBL" id="JAUNZN010000001">
    <property type="protein sequence ID" value="KAK4828606.1"/>
    <property type="molecule type" value="Genomic_DNA"/>
</dbReference>
<dbReference type="AlphaFoldDB" id="A0AAN7PUH0"/>
<evidence type="ECO:0000313" key="2">
    <source>
        <dbReference type="Proteomes" id="UP001333110"/>
    </source>
</evidence>
<dbReference type="Proteomes" id="UP001333110">
    <property type="component" value="Unassembled WGS sequence"/>
</dbReference>
<gene>
    <name evidence="1" type="ORF">QYF61_000058</name>
</gene>
<keyword evidence="2" id="KW-1185">Reference proteome</keyword>
<dbReference type="Gene3D" id="1.25.40.20">
    <property type="entry name" value="Ankyrin repeat-containing domain"/>
    <property type="match status" value="1"/>
</dbReference>